<proteinExistence type="predicted"/>
<keyword evidence="2" id="KW-1185">Reference proteome</keyword>
<dbReference type="RefSeq" id="WP_072866939.1">
    <property type="nucleotide sequence ID" value="NZ_FQZM01000003.1"/>
</dbReference>
<organism evidence="1 2">
    <name type="scientific">Desulfofundulus thermosubterraneus DSM 16057</name>
    <dbReference type="NCBI Taxonomy" id="1121432"/>
    <lineage>
        <taxon>Bacteria</taxon>
        <taxon>Bacillati</taxon>
        <taxon>Bacillota</taxon>
        <taxon>Clostridia</taxon>
        <taxon>Eubacteriales</taxon>
        <taxon>Peptococcaceae</taxon>
        <taxon>Desulfofundulus</taxon>
    </lineage>
</organism>
<dbReference type="AlphaFoldDB" id="A0A1M6AS38"/>
<dbReference type="EMBL" id="FQZM01000003">
    <property type="protein sequence ID" value="SHI39282.1"/>
    <property type="molecule type" value="Genomic_DNA"/>
</dbReference>
<evidence type="ECO:0000313" key="2">
    <source>
        <dbReference type="Proteomes" id="UP000184529"/>
    </source>
</evidence>
<name>A0A1M6AS38_9FIRM</name>
<accession>A0A1M6AS38</accession>
<dbReference type="STRING" id="1121432.SAMN02745219_00254"/>
<reference evidence="2" key="1">
    <citation type="submission" date="2016-11" db="EMBL/GenBank/DDBJ databases">
        <authorList>
            <person name="Varghese N."/>
            <person name="Submissions S."/>
        </authorList>
    </citation>
    <scope>NUCLEOTIDE SEQUENCE [LARGE SCALE GENOMIC DNA]</scope>
    <source>
        <strain evidence="2">DSM 16057</strain>
    </source>
</reference>
<protein>
    <submittedName>
        <fullName evidence="1">Uncharacterized protein</fullName>
    </submittedName>
</protein>
<gene>
    <name evidence="1" type="ORF">SAMN02745219_00254</name>
</gene>
<dbReference type="NCBIfam" id="NF033447">
    <property type="entry name" value="BrxE_fam"/>
    <property type="match status" value="1"/>
</dbReference>
<dbReference type="Pfam" id="PF26412">
    <property type="entry name" value="BrxE"/>
    <property type="match status" value="1"/>
</dbReference>
<dbReference type="InterPro" id="IPR058690">
    <property type="entry name" value="BrxE"/>
</dbReference>
<dbReference type="Proteomes" id="UP000184529">
    <property type="component" value="Unassembled WGS sequence"/>
</dbReference>
<evidence type="ECO:0000313" key="1">
    <source>
        <dbReference type="EMBL" id="SHI39282.1"/>
    </source>
</evidence>
<sequence length="263" mass="28460">MTLSARLIGCRIMIARLGERDLLNWWDSEALTPAGRIVLGRLFPRTGLWAAAELAVETAGAMHRAMMPHPGAYNLFYLGETIEQQLTRILHRQKVPADHFNDQKINIQEILARLPVEGIEIQHQAGHSVSQGGDHLPDTLPAGMCPAEPRPGHGHIYDNHHPPDRQPAKDGPAGLETFLISQLAGGKPDSRTVASWQKKVVSGTVCISENTEAPVTVSQWNALLDRLLAGYTISDPGKLIMPYFTVKGNGALSLPAGELGAAG</sequence>